<dbReference type="AlphaFoldDB" id="A0A0F4ZGE8"/>
<sequence>MSKETDHSSSPSDLESQSHSPSLSSSRESIESDPLAPLEHALTPVLETEEERAAREPITYVRTGASVASVASRPPEFEVTFDDNDPENPRNWPLWYRSWTMVVLSFSTWLIILYSTSYTASIPGFMAEFHTSDTIATLGVTTYLLGLAVGTLVLAPLSEVYGRQTVYLMGMIMSSVLIVPCATAKSLTALVVTRFFGALFGAAFIANAPGSVVDISQEESRALAMSLWSIGPLNGPSTGPLVGGFAFQYLGWRWATWIVLIANGAAIACLLTLRETYAPTILQRKAERMRKEMDDPRYWCKYDQRVSTVHLLKVNLSRPFVLAATEPILWFFNIWISLIYGILYLCFVAYPIVFREHRGWNASHSGMSFLGIGTGTLIVIFCEPLLRRLINRQPKDPQTGKTLPEASAILMTLGAFLAPMGQLAFSWTCLPTHIHWAVPISFGILFGAGNTLCFIYGSNYMASAYEIYAASALAGNAFIRSVFGGTLPLVGPIMYKRLTPQWAGTLLGLLEVILIPIPFVFWRYGSQIRAKSPILMQMREEKALAERKREKYEKHLARTAKQAKAAEAVEGSKTVS</sequence>
<keyword evidence="5" id="KW-0325">Glycoprotein</keyword>
<dbReference type="Pfam" id="PF07690">
    <property type="entry name" value="MFS_1"/>
    <property type="match status" value="1"/>
</dbReference>
<feature type="transmembrane region" description="Helical" evidence="8">
    <location>
        <begin position="407"/>
        <end position="428"/>
    </location>
</feature>
<organism evidence="10 11">
    <name type="scientific">Thielaviopsis punctulata</name>
    <dbReference type="NCBI Taxonomy" id="72032"/>
    <lineage>
        <taxon>Eukaryota</taxon>
        <taxon>Fungi</taxon>
        <taxon>Dikarya</taxon>
        <taxon>Ascomycota</taxon>
        <taxon>Pezizomycotina</taxon>
        <taxon>Sordariomycetes</taxon>
        <taxon>Hypocreomycetidae</taxon>
        <taxon>Microascales</taxon>
        <taxon>Ceratocystidaceae</taxon>
        <taxon>Thielaviopsis</taxon>
    </lineage>
</organism>
<evidence type="ECO:0000256" key="1">
    <source>
        <dbReference type="ARBA" id="ARBA00004141"/>
    </source>
</evidence>
<reference evidence="10 11" key="1">
    <citation type="submission" date="2015-03" db="EMBL/GenBank/DDBJ databases">
        <authorList>
            <person name="Radwan O."/>
            <person name="Al-Naeli F.A."/>
            <person name="Rendon G.A."/>
            <person name="Fields C."/>
        </authorList>
    </citation>
    <scope>NUCLEOTIDE SEQUENCE [LARGE SCALE GENOMIC DNA]</scope>
    <source>
        <strain evidence="10">CR-DP1</strain>
    </source>
</reference>
<dbReference type="InterPro" id="IPR036259">
    <property type="entry name" value="MFS_trans_sf"/>
</dbReference>
<dbReference type="Gene3D" id="1.20.1250.20">
    <property type="entry name" value="MFS general substrate transporter like domains"/>
    <property type="match status" value="1"/>
</dbReference>
<dbReference type="PANTHER" id="PTHR23502">
    <property type="entry name" value="MAJOR FACILITATOR SUPERFAMILY"/>
    <property type="match status" value="1"/>
</dbReference>
<dbReference type="EMBL" id="LAEV01001072">
    <property type="protein sequence ID" value="KKA28978.1"/>
    <property type="molecule type" value="Genomic_DNA"/>
</dbReference>
<evidence type="ECO:0000259" key="9">
    <source>
        <dbReference type="PROSITE" id="PS50850"/>
    </source>
</evidence>
<feature type="transmembrane region" description="Helical" evidence="8">
    <location>
        <begin position="328"/>
        <end position="353"/>
    </location>
</feature>
<dbReference type="InterPro" id="IPR020846">
    <property type="entry name" value="MFS_dom"/>
</dbReference>
<feature type="transmembrane region" description="Helical" evidence="8">
    <location>
        <begin position="365"/>
        <end position="386"/>
    </location>
</feature>
<dbReference type="GO" id="GO:0022857">
    <property type="term" value="F:transmembrane transporter activity"/>
    <property type="evidence" value="ECO:0007669"/>
    <property type="project" value="InterPro"/>
</dbReference>
<evidence type="ECO:0000256" key="8">
    <source>
        <dbReference type="SAM" id="Phobius"/>
    </source>
</evidence>
<evidence type="ECO:0000256" key="3">
    <source>
        <dbReference type="ARBA" id="ARBA00022989"/>
    </source>
</evidence>
<proteinExistence type="predicted"/>
<gene>
    <name evidence="10" type="ORF">TD95_000904</name>
</gene>
<evidence type="ECO:0000256" key="6">
    <source>
        <dbReference type="SAM" id="Coils"/>
    </source>
</evidence>
<feature type="region of interest" description="Disordered" evidence="7">
    <location>
        <begin position="1"/>
        <end position="53"/>
    </location>
</feature>
<feature type="transmembrane region" description="Helical" evidence="8">
    <location>
        <begin position="94"/>
        <end position="114"/>
    </location>
</feature>
<feature type="transmembrane region" description="Helical" evidence="8">
    <location>
        <begin position="254"/>
        <end position="273"/>
    </location>
</feature>
<dbReference type="PROSITE" id="PS50850">
    <property type="entry name" value="MFS"/>
    <property type="match status" value="1"/>
</dbReference>
<evidence type="ECO:0000256" key="5">
    <source>
        <dbReference type="ARBA" id="ARBA00023180"/>
    </source>
</evidence>
<name>A0A0F4ZGE8_9PEZI</name>
<feature type="transmembrane region" description="Helical" evidence="8">
    <location>
        <begin position="502"/>
        <end position="522"/>
    </location>
</feature>
<protein>
    <recommendedName>
        <fullName evidence="9">Major facilitator superfamily (MFS) profile domain-containing protein</fullName>
    </recommendedName>
</protein>
<keyword evidence="3 8" id="KW-1133">Transmembrane helix</keyword>
<keyword evidence="6" id="KW-0175">Coiled coil</keyword>
<evidence type="ECO:0000256" key="4">
    <source>
        <dbReference type="ARBA" id="ARBA00023136"/>
    </source>
</evidence>
<feature type="domain" description="Major facilitator superfamily (MFS) profile" evidence="9">
    <location>
        <begin position="100"/>
        <end position="576"/>
    </location>
</feature>
<feature type="compositionally biased region" description="Low complexity" evidence="7">
    <location>
        <begin position="8"/>
        <end position="35"/>
    </location>
</feature>
<evidence type="ECO:0000256" key="2">
    <source>
        <dbReference type="ARBA" id="ARBA00022692"/>
    </source>
</evidence>
<feature type="transmembrane region" description="Helical" evidence="8">
    <location>
        <begin position="467"/>
        <end position="490"/>
    </location>
</feature>
<evidence type="ECO:0000313" key="11">
    <source>
        <dbReference type="Proteomes" id="UP000033483"/>
    </source>
</evidence>
<evidence type="ECO:0000313" key="10">
    <source>
        <dbReference type="EMBL" id="KKA28978.1"/>
    </source>
</evidence>
<dbReference type="GO" id="GO:0005886">
    <property type="term" value="C:plasma membrane"/>
    <property type="evidence" value="ECO:0007669"/>
    <property type="project" value="TreeGrafter"/>
</dbReference>
<dbReference type="FunFam" id="1.20.1250.20:FF:000011">
    <property type="entry name" value="MFS multidrug transporter, putative"/>
    <property type="match status" value="1"/>
</dbReference>
<accession>A0A0F4ZGE8</accession>
<comment type="caution">
    <text evidence="10">The sequence shown here is derived from an EMBL/GenBank/DDBJ whole genome shotgun (WGS) entry which is preliminary data.</text>
</comment>
<dbReference type="InterPro" id="IPR011701">
    <property type="entry name" value="MFS"/>
</dbReference>
<keyword evidence="4 8" id="KW-0472">Membrane</keyword>
<feature type="transmembrane region" description="Helical" evidence="8">
    <location>
        <begin position="434"/>
        <end position="455"/>
    </location>
</feature>
<keyword evidence="2 8" id="KW-0812">Transmembrane</keyword>
<comment type="subcellular location">
    <subcellularLocation>
        <location evidence="1">Membrane</location>
        <topology evidence="1">Multi-pass membrane protein</topology>
    </subcellularLocation>
</comment>
<dbReference type="Proteomes" id="UP000033483">
    <property type="component" value="Unassembled WGS sequence"/>
</dbReference>
<keyword evidence="11" id="KW-1185">Reference proteome</keyword>
<dbReference type="CDD" id="cd17323">
    <property type="entry name" value="MFS_Tpo1_MDR_like"/>
    <property type="match status" value="1"/>
</dbReference>
<feature type="coiled-coil region" evidence="6">
    <location>
        <begin position="535"/>
        <end position="569"/>
    </location>
</feature>
<dbReference type="SUPFAM" id="SSF103473">
    <property type="entry name" value="MFS general substrate transporter"/>
    <property type="match status" value="1"/>
</dbReference>
<feature type="transmembrane region" description="Helical" evidence="8">
    <location>
        <begin position="135"/>
        <end position="155"/>
    </location>
</feature>
<evidence type="ECO:0000256" key="7">
    <source>
        <dbReference type="SAM" id="MobiDB-lite"/>
    </source>
</evidence>
<dbReference type="PANTHER" id="PTHR23502:SF12">
    <property type="entry name" value="MULTIDRUG TRANSPORTER, PUTATIVE (AFU_ORTHOLOGUE AFUA_1G06440)-RELATED"/>
    <property type="match status" value="1"/>
</dbReference>
<dbReference type="OrthoDB" id="3365399at2759"/>